<dbReference type="RefSeq" id="WP_092580115.1">
    <property type="nucleotide sequence ID" value="NZ_FOFN01000003.1"/>
</dbReference>
<dbReference type="SUPFAM" id="SSF50974">
    <property type="entry name" value="Nitrous oxide reductase, N-terminal domain"/>
    <property type="match status" value="1"/>
</dbReference>
<gene>
    <name evidence="1" type="ORF">SAMN05421824_2549</name>
</gene>
<dbReference type="OrthoDB" id="9765926at2"/>
<dbReference type="Pfam" id="PF13585">
    <property type="entry name" value="CHU_C"/>
    <property type="match status" value="1"/>
</dbReference>
<proteinExistence type="predicted"/>
<accession>A0A1H9JJ96</accession>
<dbReference type="InterPro" id="IPR011045">
    <property type="entry name" value="N2O_reductase_N"/>
</dbReference>
<dbReference type="InterPro" id="IPR026341">
    <property type="entry name" value="T9SS_type_B"/>
</dbReference>
<organism evidence="1 2">
    <name type="scientific">Hyunsoonleella jejuensis</name>
    <dbReference type="NCBI Taxonomy" id="419940"/>
    <lineage>
        <taxon>Bacteria</taxon>
        <taxon>Pseudomonadati</taxon>
        <taxon>Bacteroidota</taxon>
        <taxon>Flavobacteriia</taxon>
        <taxon>Flavobacteriales</taxon>
        <taxon>Flavobacteriaceae</taxon>
    </lineage>
</organism>
<evidence type="ECO:0000313" key="2">
    <source>
        <dbReference type="Proteomes" id="UP000198999"/>
    </source>
</evidence>
<dbReference type="AlphaFoldDB" id="A0A1H9JJ96"/>
<reference evidence="1 2" key="1">
    <citation type="submission" date="2016-10" db="EMBL/GenBank/DDBJ databases">
        <authorList>
            <person name="de Groot N.N."/>
        </authorList>
    </citation>
    <scope>NUCLEOTIDE SEQUENCE [LARGE SCALE GENOMIC DNA]</scope>
    <source>
        <strain evidence="1 2">DSM 21035</strain>
    </source>
</reference>
<dbReference type="Proteomes" id="UP000198999">
    <property type="component" value="Unassembled WGS sequence"/>
</dbReference>
<evidence type="ECO:0000313" key="1">
    <source>
        <dbReference type="EMBL" id="SEQ86890.1"/>
    </source>
</evidence>
<dbReference type="Gene3D" id="2.130.10.10">
    <property type="entry name" value="YVTN repeat-like/Quinoprotein amine dehydrogenase"/>
    <property type="match status" value="1"/>
</dbReference>
<name>A0A1H9JJ96_9FLAO</name>
<sequence length="906" mass="99945">MKNPILFIIFWIITFSISAQKQAANWYFGENAGLKFNLDNNSVNVVRDGRLSTREGCASISDDRGNLLFYTDGITIWNRNHNIMVNGNGLHGDSSSTQSGIIVPNPDDSNIYYVFTVDNFIDQVNFGLNYSIVDMRLSGGLGQVTTKNVNLLLNCSEKITAVIKDCLDGSFWLLTFASVDGTIPIYNTFHAFEISGSGVNTNSVKSTFPLSISDARGYLKLSPDGKRVACANASNGMFVYDFDTTTGSVSNQKPLSLNGANNAIFPYGVEFSPDSNLLYINASNDFFDSQNPENANNPANHFAALYQFDLRQNDLQSTEIIIDERQLYRGALQLGPNGKIYRALSASYLDGLSGLSVIEEPNKIGALCNYNHNSINLSPSLSSQGLPPFIASFFNSQIDIIKNGRSQVNLELCDNDSYTLTSINIPGASYTWSRDGIPLPENTFDLEVNQAGHYEVFIDPNNGECAIEGQAFVNFNENPIGYDHTILQCDEDGINDGLTLFNLEEATVNLTGGIDSLSARFYLDQARTNLITEPDNFMNTTTIQVIYAQVFNIKTECMVDVELTLEVSVTDVLNTEIAVCDYDGLEDGIHEFNLTNANTAITTGLSTNVNISYYETYEDALLEKNNLSDVYTNTTPYNQIIFARAENNNNCYGISEVLLIVDQPPQIQTEELFYYCTNSFPQTITIDAGLNTTNYSDFIYSWSTGEQTNEIAINSAGTYTVTVTNIATGCAAERVVTVEPSGLATFAPFEVVDAAQNNTVAVNVTGDGIYQFSLINQDNGVTLPYQDSNIFDNVKPGIYTVSVKDIKNSCGIVESAVSVIGFPKFFTPNNDGQNDTWQVYGVSRMFQPDSKIMIFNRYGKLMKEISPIGEGWDGLVNGQVLPADDYWFSVELQDGRVFKDHFTLKN</sequence>
<dbReference type="NCBIfam" id="TIGR04131">
    <property type="entry name" value="Bac_Flav_CTERM"/>
    <property type="match status" value="1"/>
</dbReference>
<dbReference type="STRING" id="419940.SAMN05421824_2549"/>
<dbReference type="EMBL" id="FOFN01000003">
    <property type="protein sequence ID" value="SEQ86890.1"/>
    <property type="molecule type" value="Genomic_DNA"/>
</dbReference>
<protein>
    <submittedName>
        <fullName evidence="1">Gliding motility-associated C-terminal domain-containing protein</fullName>
    </submittedName>
</protein>
<dbReference type="InterPro" id="IPR015943">
    <property type="entry name" value="WD40/YVTN_repeat-like_dom_sf"/>
</dbReference>
<keyword evidence="2" id="KW-1185">Reference proteome</keyword>